<sequence>MRVTFSMAALLLAGSLALSCGNNAGDNEPQSEQKSDSMTQTAATGAIREEAVSYNVGDQTFKGYVAFDSASTAPRPVVLVVHEWWGLTDYPRMRAKQLAELGYLAMAVDMYGDGKTANTPDEAQQAAMVLYKDPQAAKARLDAALAKALSMPQADTGRTAAIGYCFGGSMVLNAAKLGAPFKGVVSFHGGLEGVPPQKNMRTQVLVCHGGADNFVPEAQVAAFKKSMDSAGAAYEFKVYPGATHAFTNPDADKKAAEFQMPIKYNGAADTASWNDMKAFFAKVF</sequence>
<evidence type="ECO:0000313" key="4">
    <source>
        <dbReference type="EMBL" id="SHF80873.1"/>
    </source>
</evidence>
<keyword evidence="2" id="KW-0732">Signal</keyword>
<dbReference type="PANTHER" id="PTHR22946:SF0">
    <property type="entry name" value="DIENELACTONE HYDROLASE DOMAIN-CONTAINING PROTEIN"/>
    <property type="match status" value="1"/>
</dbReference>
<protein>
    <submittedName>
        <fullName evidence="4">Dienelactone hydrolase</fullName>
    </submittedName>
</protein>
<evidence type="ECO:0000256" key="2">
    <source>
        <dbReference type="SAM" id="SignalP"/>
    </source>
</evidence>
<dbReference type="Proteomes" id="UP000184368">
    <property type="component" value="Unassembled WGS sequence"/>
</dbReference>
<dbReference type="AlphaFoldDB" id="A0A1M5ENK3"/>
<feature type="signal peptide" evidence="2">
    <location>
        <begin position="1"/>
        <end position="24"/>
    </location>
</feature>
<evidence type="ECO:0000313" key="5">
    <source>
        <dbReference type="Proteomes" id="UP000184368"/>
    </source>
</evidence>
<evidence type="ECO:0000259" key="3">
    <source>
        <dbReference type="Pfam" id="PF01738"/>
    </source>
</evidence>
<dbReference type="InterPro" id="IPR050261">
    <property type="entry name" value="FrsA_esterase"/>
</dbReference>
<dbReference type="Pfam" id="PF01738">
    <property type="entry name" value="DLH"/>
    <property type="match status" value="1"/>
</dbReference>
<keyword evidence="4" id="KW-0378">Hydrolase</keyword>
<dbReference type="InterPro" id="IPR002925">
    <property type="entry name" value="Dienelactn_hydro"/>
</dbReference>
<name>A0A1M5ENK3_9BACT</name>
<reference evidence="4 5" key="1">
    <citation type="submission" date="2016-11" db="EMBL/GenBank/DDBJ databases">
        <authorList>
            <person name="Jaros S."/>
            <person name="Januszkiewicz K."/>
            <person name="Wedrychowicz H."/>
        </authorList>
    </citation>
    <scope>NUCLEOTIDE SEQUENCE [LARGE SCALE GENOMIC DNA]</scope>
    <source>
        <strain evidence="4 5">DSM 26897</strain>
    </source>
</reference>
<accession>A0A1M5ENK3</accession>
<feature type="chain" id="PRO_5012522223" evidence="2">
    <location>
        <begin position="25"/>
        <end position="284"/>
    </location>
</feature>
<organism evidence="4 5">
    <name type="scientific">Cnuella takakiae</name>
    <dbReference type="NCBI Taxonomy" id="1302690"/>
    <lineage>
        <taxon>Bacteria</taxon>
        <taxon>Pseudomonadati</taxon>
        <taxon>Bacteroidota</taxon>
        <taxon>Chitinophagia</taxon>
        <taxon>Chitinophagales</taxon>
        <taxon>Chitinophagaceae</taxon>
        <taxon>Cnuella</taxon>
    </lineage>
</organism>
<gene>
    <name evidence="4" type="ORF">SAMN05444008_112121</name>
</gene>
<keyword evidence="5" id="KW-1185">Reference proteome</keyword>
<dbReference type="GO" id="GO:0016787">
    <property type="term" value="F:hydrolase activity"/>
    <property type="evidence" value="ECO:0007669"/>
    <property type="project" value="UniProtKB-KW"/>
</dbReference>
<evidence type="ECO:0000256" key="1">
    <source>
        <dbReference type="SAM" id="MobiDB-lite"/>
    </source>
</evidence>
<feature type="domain" description="Dienelactone hydrolase" evidence="3">
    <location>
        <begin position="62"/>
        <end position="283"/>
    </location>
</feature>
<dbReference type="RefSeq" id="WP_073045022.1">
    <property type="nucleotide sequence ID" value="NZ_FQUO01000012.1"/>
</dbReference>
<dbReference type="EMBL" id="FQUO01000012">
    <property type="protein sequence ID" value="SHF80873.1"/>
    <property type="molecule type" value="Genomic_DNA"/>
</dbReference>
<dbReference type="SUPFAM" id="SSF53474">
    <property type="entry name" value="alpha/beta-Hydrolases"/>
    <property type="match status" value="1"/>
</dbReference>
<dbReference type="InterPro" id="IPR029058">
    <property type="entry name" value="AB_hydrolase_fold"/>
</dbReference>
<dbReference type="Gene3D" id="3.40.50.1820">
    <property type="entry name" value="alpha/beta hydrolase"/>
    <property type="match status" value="1"/>
</dbReference>
<dbReference type="PANTHER" id="PTHR22946">
    <property type="entry name" value="DIENELACTONE HYDROLASE DOMAIN-CONTAINING PROTEIN-RELATED"/>
    <property type="match status" value="1"/>
</dbReference>
<proteinExistence type="predicted"/>
<dbReference type="STRING" id="1302690.BUE76_04510"/>
<dbReference type="PROSITE" id="PS51257">
    <property type="entry name" value="PROKAR_LIPOPROTEIN"/>
    <property type="match status" value="1"/>
</dbReference>
<feature type="region of interest" description="Disordered" evidence="1">
    <location>
        <begin position="23"/>
        <end position="42"/>
    </location>
</feature>